<keyword evidence="6" id="KW-1185">Reference proteome</keyword>
<dbReference type="PROSITE" id="PS50297">
    <property type="entry name" value="ANK_REP_REGION"/>
    <property type="match status" value="3"/>
</dbReference>
<dbReference type="SUPFAM" id="SSF48403">
    <property type="entry name" value="Ankyrin repeat"/>
    <property type="match status" value="1"/>
</dbReference>
<feature type="repeat" description="ANK" evidence="3">
    <location>
        <begin position="286"/>
        <end position="318"/>
    </location>
</feature>
<feature type="repeat" description="ANK" evidence="3">
    <location>
        <begin position="199"/>
        <end position="231"/>
    </location>
</feature>
<feature type="repeat" description="ANK" evidence="3">
    <location>
        <begin position="232"/>
        <end position="264"/>
    </location>
</feature>
<evidence type="ECO:0000256" key="4">
    <source>
        <dbReference type="SAM" id="MobiDB-lite"/>
    </source>
</evidence>
<dbReference type="AlphaFoldDB" id="A0A699ZTV4"/>
<dbReference type="PANTHER" id="PTHR24198">
    <property type="entry name" value="ANKYRIN REPEAT AND PROTEIN KINASE DOMAIN-CONTAINING PROTEIN"/>
    <property type="match status" value="1"/>
</dbReference>
<feature type="compositionally biased region" description="Polar residues" evidence="4">
    <location>
        <begin position="460"/>
        <end position="476"/>
    </location>
</feature>
<keyword evidence="2 3" id="KW-0040">ANK repeat</keyword>
<dbReference type="PANTHER" id="PTHR24198:SF194">
    <property type="entry name" value="INVERSIN-A"/>
    <property type="match status" value="1"/>
</dbReference>
<dbReference type="SMART" id="SM00248">
    <property type="entry name" value="ANK"/>
    <property type="match status" value="5"/>
</dbReference>
<evidence type="ECO:0000256" key="1">
    <source>
        <dbReference type="ARBA" id="ARBA00022737"/>
    </source>
</evidence>
<dbReference type="InterPro" id="IPR002110">
    <property type="entry name" value="Ankyrin_rpt"/>
</dbReference>
<dbReference type="PROSITE" id="PS50088">
    <property type="entry name" value="ANK_REPEAT"/>
    <property type="match status" value="4"/>
</dbReference>
<comment type="caution">
    <text evidence="5">The sequence shown here is derived from an EMBL/GenBank/DDBJ whole genome shotgun (WGS) entry which is preliminary data.</text>
</comment>
<name>A0A699ZTV4_HAELA</name>
<feature type="non-terminal residue" evidence="5">
    <location>
        <position position="483"/>
    </location>
</feature>
<evidence type="ECO:0000313" key="6">
    <source>
        <dbReference type="Proteomes" id="UP000485058"/>
    </source>
</evidence>
<proteinExistence type="predicted"/>
<feature type="non-terminal residue" evidence="5">
    <location>
        <position position="1"/>
    </location>
</feature>
<protein>
    <submittedName>
        <fullName evidence="5">Uncharacterized protein</fullName>
    </submittedName>
</protein>
<evidence type="ECO:0000313" key="5">
    <source>
        <dbReference type="EMBL" id="GFH22106.1"/>
    </source>
</evidence>
<gene>
    <name evidence="5" type="ORF">HaLaN_19517</name>
</gene>
<dbReference type="Pfam" id="PF12796">
    <property type="entry name" value="Ank_2"/>
    <property type="match status" value="1"/>
</dbReference>
<dbReference type="EMBL" id="BLLF01001971">
    <property type="protein sequence ID" value="GFH22106.1"/>
    <property type="molecule type" value="Genomic_DNA"/>
</dbReference>
<evidence type="ECO:0000256" key="3">
    <source>
        <dbReference type="PROSITE-ProRule" id="PRU00023"/>
    </source>
</evidence>
<sequence>MRCPVVRGFAPGTCHRCGVCGHQGCDRGCYDILVMTGVTALATDLATALAETRTMGNTASDAVHAAGREMQHLANQLEGKAGDEKKFLAAVGVNKEGVNNKTVVGRHIISACLQVLEGKCLEASKLLKANPNLIYARSGDWHNAWHLAAQSGSLAMLEVLHRQGQDPGELFERKSGSGRALRKPLPGEPPPHCAKTRTSRDTPLLLACAAGHITAAQYLISVGANVRDGDKYGNTVVHYAAGKGQLKILELLLAADEAVQAAASQAKAGADAPAAPTRLVDLKNEAGLTPLHGSVWGGQLEASRCLLSYQADPAARSTADSCAHVTCNGGSTPLHVAALKDDVAHVELLLEAYEARHPPGSKDLRTLVDNYQFTPLVLAQNLKRTAVLELLQPPKVSTMGPSRTSQSGGSQQGDMHRMSRISSRRRESDASVDVGAPYDPSTVAESVEDGFATLAAGLSLTSPAGTRSGDKSQTSPCPAASPA</sequence>
<accession>A0A699ZTV4</accession>
<dbReference type="Pfam" id="PF00023">
    <property type="entry name" value="Ank"/>
    <property type="match status" value="1"/>
</dbReference>
<dbReference type="Gene3D" id="1.25.40.20">
    <property type="entry name" value="Ankyrin repeat-containing domain"/>
    <property type="match status" value="2"/>
</dbReference>
<feature type="region of interest" description="Disordered" evidence="4">
    <location>
        <begin position="460"/>
        <end position="483"/>
    </location>
</feature>
<organism evidence="5 6">
    <name type="scientific">Haematococcus lacustris</name>
    <name type="common">Green alga</name>
    <name type="synonym">Haematococcus pluvialis</name>
    <dbReference type="NCBI Taxonomy" id="44745"/>
    <lineage>
        <taxon>Eukaryota</taxon>
        <taxon>Viridiplantae</taxon>
        <taxon>Chlorophyta</taxon>
        <taxon>core chlorophytes</taxon>
        <taxon>Chlorophyceae</taxon>
        <taxon>CS clade</taxon>
        <taxon>Chlamydomonadales</taxon>
        <taxon>Haematococcaceae</taxon>
        <taxon>Haematococcus</taxon>
    </lineage>
</organism>
<keyword evidence="1" id="KW-0677">Repeat</keyword>
<dbReference type="InterPro" id="IPR036770">
    <property type="entry name" value="Ankyrin_rpt-contain_sf"/>
</dbReference>
<feature type="region of interest" description="Disordered" evidence="4">
    <location>
        <begin position="170"/>
        <end position="198"/>
    </location>
</feature>
<feature type="region of interest" description="Disordered" evidence="4">
    <location>
        <begin position="393"/>
        <end position="442"/>
    </location>
</feature>
<reference evidence="5 6" key="1">
    <citation type="submission" date="2020-02" db="EMBL/GenBank/DDBJ databases">
        <title>Draft genome sequence of Haematococcus lacustris strain NIES-144.</title>
        <authorList>
            <person name="Morimoto D."/>
            <person name="Nakagawa S."/>
            <person name="Yoshida T."/>
            <person name="Sawayama S."/>
        </authorList>
    </citation>
    <scope>NUCLEOTIDE SEQUENCE [LARGE SCALE GENOMIC DNA]</scope>
    <source>
        <strain evidence="5 6">NIES-144</strain>
    </source>
</reference>
<dbReference type="Proteomes" id="UP000485058">
    <property type="component" value="Unassembled WGS sequence"/>
</dbReference>
<feature type="repeat" description="ANK" evidence="3">
    <location>
        <begin position="329"/>
        <end position="351"/>
    </location>
</feature>
<evidence type="ECO:0000256" key="2">
    <source>
        <dbReference type="ARBA" id="ARBA00023043"/>
    </source>
</evidence>